<dbReference type="RefSeq" id="WP_165888517.1">
    <property type="nucleotide sequence ID" value="NZ_CP015030.1"/>
</dbReference>
<evidence type="ECO:0000259" key="1">
    <source>
        <dbReference type="Pfam" id="PF14301"/>
    </source>
</evidence>
<evidence type="ECO:0000313" key="2">
    <source>
        <dbReference type="EMBL" id="QIM66266.1"/>
    </source>
</evidence>
<dbReference type="EMBL" id="CP015030">
    <property type="protein sequence ID" value="QIM66266.1"/>
    <property type="molecule type" value="Genomic_DNA"/>
</dbReference>
<dbReference type="KEGG" id="mgra:A4G16_02190"/>
<evidence type="ECO:0000313" key="3">
    <source>
        <dbReference type="Proteomes" id="UP000501366"/>
    </source>
</evidence>
<sequence length="205" mass="23866">MRVFLNDLKILSTITKKEEITEHTFLVTDQEAEKLQETIDSDGFFWSIDKYTIGCSGACPSHIHKWNEELKEWQICPELKAIKHKKDLDALWEILKNKIDEHSKTGVLVNGYWWHTDSVSRTKYDDLSRLVLLGEELAEEWSTMTGEVVILDNELFKQLSRGIYAKTKQDYNNAKRLLALAEKLDKPLEQDITNGWSEAYKSTRD</sequence>
<feature type="domain" description="DUF4376" evidence="1">
    <location>
        <begin position="90"/>
        <end position="183"/>
    </location>
</feature>
<dbReference type="AlphaFoldDB" id="A0A6G8JGR0"/>
<organism evidence="2 3">
    <name type="scientific">Mannheimia granulomatis</name>
    <dbReference type="NCBI Taxonomy" id="85402"/>
    <lineage>
        <taxon>Bacteria</taxon>
        <taxon>Pseudomonadati</taxon>
        <taxon>Pseudomonadota</taxon>
        <taxon>Gammaproteobacteria</taxon>
        <taxon>Pasteurellales</taxon>
        <taxon>Pasteurellaceae</taxon>
        <taxon>Mannheimia</taxon>
    </lineage>
</organism>
<reference evidence="2 3" key="1">
    <citation type="submission" date="2016-03" db="EMBL/GenBank/DDBJ databases">
        <authorList>
            <person name="Bojesen A.M."/>
            <person name="Planet P."/>
            <person name="Hansen M.J."/>
        </authorList>
    </citation>
    <scope>NUCLEOTIDE SEQUENCE [LARGE SCALE GENOMIC DNA]</scope>
    <source>
        <strain evidence="2 3">B 234/94</strain>
    </source>
</reference>
<dbReference type="Pfam" id="PF14301">
    <property type="entry name" value="DUF4376"/>
    <property type="match status" value="1"/>
</dbReference>
<protein>
    <recommendedName>
        <fullName evidence="1">DUF4376 domain-containing protein</fullName>
    </recommendedName>
</protein>
<dbReference type="Proteomes" id="UP000501366">
    <property type="component" value="Chromosome"/>
</dbReference>
<name>A0A6G8JGR0_9PAST</name>
<proteinExistence type="predicted"/>
<dbReference type="InterPro" id="IPR025484">
    <property type="entry name" value="DUF4376"/>
</dbReference>
<accession>A0A6G8JGR0</accession>
<gene>
    <name evidence="2" type="ORF">A4G16_02190</name>
</gene>